<dbReference type="PANTHER" id="PTHR12773">
    <property type="entry name" value="UPF0315 PROTEIN-RELATED"/>
    <property type="match status" value="1"/>
</dbReference>
<dbReference type="Pfam" id="PF03966">
    <property type="entry name" value="Trm112p"/>
    <property type="match status" value="1"/>
</dbReference>
<evidence type="ECO:0000313" key="3">
    <source>
        <dbReference type="Proteomes" id="UP001165085"/>
    </source>
</evidence>
<proteinExistence type="inferred from homology"/>
<organism evidence="2 3">
    <name type="scientific">Triparma strigata</name>
    <dbReference type="NCBI Taxonomy" id="1606541"/>
    <lineage>
        <taxon>Eukaryota</taxon>
        <taxon>Sar</taxon>
        <taxon>Stramenopiles</taxon>
        <taxon>Ochrophyta</taxon>
        <taxon>Bolidophyceae</taxon>
        <taxon>Parmales</taxon>
        <taxon>Triparmaceae</taxon>
        <taxon>Triparma</taxon>
    </lineage>
</organism>
<gene>
    <name evidence="2" type="ORF">TrST_g7883</name>
</gene>
<dbReference type="GO" id="GO:0046982">
    <property type="term" value="F:protein heterodimerization activity"/>
    <property type="evidence" value="ECO:0007669"/>
    <property type="project" value="InterPro"/>
</dbReference>
<keyword evidence="3" id="KW-1185">Reference proteome</keyword>
<dbReference type="Gene3D" id="2.20.25.10">
    <property type="match status" value="1"/>
</dbReference>
<sequence length="127" mass="14231">MKLLTHNHLRSNVRTATTGYPLIITPTEIRVTDTEYNDKFVKHVMQNVNWPVLVQAASQCGITTLPPTIPPNLTSDTSFLQALHHVLVNVNVVSGVLKCPDTGREFSIRDGICDFMLEEEECENVKI</sequence>
<dbReference type="InterPro" id="IPR005651">
    <property type="entry name" value="Trm112-like"/>
</dbReference>
<dbReference type="OrthoDB" id="2187549at2759"/>
<dbReference type="EMBL" id="BRXY01000236">
    <property type="protein sequence ID" value="GMH79620.1"/>
    <property type="molecule type" value="Genomic_DNA"/>
</dbReference>
<protein>
    <recommendedName>
        <fullName evidence="4">Multifunctional methyltransferase subunit TRM112-like protein</fullName>
    </recommendedName>
</protein>
<dbReference type="GO" id="GO:0030488">
    <property type="term" value="P:tRNA methylation"/>
    <property type="evidence" value="ECO:0007669"/>
    <property type="project" value="TreeGrafter"/>
</dbReference>
<evidence type="ECO:0000256" key="1">
    <source>
        <dbReference type="ARBA" id="ARBA00007980"/>
    </source>
</evidence>
<comment type="caution">
    <text evidence="2">The sequence shown here is derived from an EMBL/GenBank/DDBJ whole genome shotgun (WGS) entry which is preliminary data.</text>
</comment>
<comment type="similarity">
    <text evidence="1">Belongs to the TRM112 family.</text>
</comment>
<dbReference type="Proteomes" id="UP001165085">
    <property type="component" value="Unassembled WGS sequence"/>
</dbReference>
<evidence type="ECO:0000313" key="2">
    <source>
        <dbReference type="EMBL" id="GMH79620.1"/>
    </source>
</evidence>
<dbReference type="GO" id="GO:0070476">
    <property type="term" value="P:rRNA (guanine-N7)-methylation"/>
    <property type="evidence" value="ECO:0007669"/>
    <property type="project" value="TreeGrafter"/>
</dbReference>
<evidence type="ECO:0008006" key="4">
    <source>
        <dbReference type="Google" id="ProtNLM"/>
    </source>
</evidence>
<name>A0A9W7B148_9STRA</name>
<dbReference type="PANTHER" id="PTHR12773:SF0">
    <property type="entry name" value="MULTIFUNCTIONAL METHYLTRANSFERASE SUBUNIT TRM112-LIKE PROTEIN"/>
    <property type="match status" value="1"/>
</dbReference>
<accession>A0A9W7B148</accession>
<dbReference type="AlphaFoldDB" id="A0A9W7B148"/>
<dbReference type="InterPro" id="IPR039127">
    <property type="entry name" value="Trm112"/>
</dbReference>
<reference evidence="3" key="1">
    <citation type="journal article" date="2023" name="Commun. Biol.">
        <title>Genome analysis of Parmales, the sister group of diatoms, reveals the evolutionary specialization of diatoms from phago-mixotrophs to photoautotrophs.</title>
        <authorList>
            <person name="Ban H."/>
            <person name="Sato S."/>
            <person name="Yoshikawa S."/>
            <person name="Yamada K."/>
            <person name="Nakamura Y."/>
            <person name="Ichinomiya M."/>
            <person name="Sato N."/>
            <person name="Blanc-Mathieu R."/>
            <person name="Endo H."/>
            <person name="Kuwata A."/>
            <person name="Ogata H."/>
        </authorList>
    </citation>
    <scope>NUCLEOTIDE SEQUENCE [LARGE SCALE GENOMIC DNA]</scope>
    <source>
        <strain evidence="3">NIES 3701</strain>
    </source>
</reference>